<dbReference type="EMBL" id="JTDY01000449">
    <property type="protein sequence ID" value="KOB77131.1"/>
    <property type="molecule type" value="Genomic_DNA"/>
</dbReference>
<dbReference type="Proteomes" id="UP000037510">
    <property type="component" value="Unassembled WGS sequence"/>
</dbReference>
<protein>
    <submittedName>
        <fullName evidence="6">Laccase 1</fullName>
    </submittedName>
</protein>
<keyword evidence="7" id="KW-1185">Reference proteome</keyword>
<evidence type="ECO:0000259" key="5">
    <source>
        <dbReference type="Pfam" id="PF07732"/>
    </source>
</evidence>
<sequence length="343" mass="38970">MQEISIRVYFNINVINTQETSSIEATTEELLDAASVNNEKPESPLTSAIGFNEFKAARPGRSQNSSVDEVNLQTETVNPNETPSITHHITKPLESASRVIMPINANPVNEIMTPNKSKPESTKHRVKELKVEDIKTLIERNAHNMNNMRAHVQYDEVTGALIGGEHPCHRECREGELPMICYYHFNLEWYQTMSKACYNCPYNETDCSRPDCIPADGMNRPLNVVCQHDRVIVDVENDLMTEGTTVHWHGQHQRGTPFMDGTPYVTQCPILPETTFRSDHVMIVTDWIHELSVSMFSDHHHSRGDNKPPTLLINGVGRFRVFNNDTARPKYMKAARFNVEQVG</sequence>
<dbReference type="SUPFAM" id="SSF49503">
    <property type="entry name" value="Cupredoxins"/>
    <property type="match status" value="2"/>
</dbReference>
<name>A0A0L7LPK1_OPEBR</name>
<evidence type="ECO:0000313" key="7">
    <source>
        <dbReference type="Proteomes" id="UP000037510"/>
    </source>
</evidence>
<dbReference type="GO" id="GO:0005507">
    <property type="term" value="F:copper ion binding"/>
    <property type="evidence" value="ECO:0007669"/>
    <property type="project" value="InterPro"/>
</dbReference>
<dbReference type="PANTHER" id="PTHR11709">
    <property type="entry name" value="MULTI-COPPER OXIDASE"/>
    <property type="match status" value="1"/>
</dbReference>
<dbReference type="Gene3D" id="2.60.40.420">
    <property type="entry name" value="Cupredoxins - blue copper proteins"/>
    <property type="match status" value="1"/>
</dbReference>
<gene>
    <name evidence="6" type="ORF">OBRU01_04606</name>
</gene>
<feature type="domain" description="Plastocyanin-like" evidence="5">
    <location>
        <begin position="224"/>
        <end position="277"/>
    </location>
</feature>
<evidence type="ECO:0000256" key="4">
    <source>
        <dbReference type="ARBA" id="ARBA00023008"/>
    </source>
</evidence>
<dbReference type="PANTHER" id="PTHR11709:SF394">
    <property type="entry name" value="FI03373P-RELATED"/>
    <property type="match status" value="1"/>
</dbReference>
<accession>A0A0L7LPK1</accession>
<evidence type="ECO:0000256" key="1">
    <source>
        <dbReference type="ARBA" id="ARBA00010609"/>
    </source>
</evidence>
<keyword evidence="3" id="KW-0560">Oxidoreductase</keyword>
<dbReference type="InterPro" id="IPR011707">
    <property type="entry name" value="Cu-oxidase-like_N"/>
</dbReference>
<evidence type="ECO:0000256" key="2">
    <source>
        <dbReference type="ARBA" id="ARBA00022723"/>
    </source>
</evidence>
<evidence type="ECO:0000313" key="6">
    <source>
        <dbReference type="EMBL" id="KOB77131.1"/>
    </source>
</evidence>
<reference evidence="6 7" key="1">
    <citation type="journal article" date="2015" name="Genome Biol. Evol.">
        <title>The genome of winter moth (Operophtera brumata) provides a genomic perspective on sexual dimorphism and phenology.</title>
        <authorList>
            <person name="Derks M.F."/>
            <person name="Smit S."/>
            <person name="Salis L."/>
            <person name="Schijlen E."/>
            <person name="Bossers A."/>
            <person name="Mateman C."/>
            <person name="Pijl A.S."/>
            <person name="de Ridder D."/>
            <person name="Groenen M.A."/>
            <person name="Visser M.E."/>
            <person name="Megens H.J."/>
        </authorList>
    </citation>
    <scope>NUCLEOTIDE SEQUENCE [LARGE SCALE GENOMIC DNA]</scope>
    <source>
        <strain evidence="6">WM2013NL</strain>
        <tissue evidence="6">Head and thorax</tissue>
    </source>
</reference>
<dbReference type="GO" id="GO:0006826">
    <property type="term" value="P:iron ion transport"/>
    <property type="evidence" value="ECO:0007669"/>
    <property type="project" value="TreeGrafter"/>
</dbReference>
<organism evidence="6 7">
    <name type="scientific">Operophtera brumata</name>
    <name type="common">Winter moth</name>
    <name type="synonym">Phalaena brumata</name>
    <dbReference type="NCBI Taxonomy" id="104452"/>
    <lineage>
        <taxon>Eukaryota</taxon>
        <taxon>Metazoa</taxon>
        <taxon>Ecdysozoa</taxon>
        <taxon>Arthropoda</taxon>
        <taxon>Hexapoda</taxon>
        <taxon>Insecta</taxon>
        <taxon>Pterygota</taxon>
        <taxon>Neoptera</taxon>
        <taxon>Endopterygota</taxon>
        <taxon>Lepidoptera</taxon>
        <taxon>Glossata</taxon>
        <taxon>Ditrysia</taxon>
        <taxon>Geometroidea</taxon>
        <taxon>Geometridae</taxon>
        <taxon>Larentiinae</taxon>
        <taxon>Operophtera</taxon>
    </lineage>
</organism>
<dbReference type="Pfam" id="PF07732">
    <property type="entry name" value="Cu-oxidase_3"/>
    <property type="match status" value="1"/>
</dbReference>
<comment type="similarity">
    <text evidence="1">Belongs to the multicopper oxidase family.</text>
</comment>
<dbReference type="GO" id="GO:0016491">
    <property type="term" value="F:oxidoreductase activity"/>
    <property type="evidence" value="ECO:0007669"/>
    <property type="project" value="UniProtKB-KW"/>
</dbReference>
<proteinExistence type="inferred from homology"/>
<keyword evidence="4" id="KW-0186">Copper</keyword>
<dbReference type="InterPro" id="IPR045087">
    <property type="entry name" value="Cu-oxidase_fam"/>
</dbReference>
<evidence type="ECO:0000256" key="3">
    <source>
        <dbReference type="ARBA" id="ARBA00023002"/>
    </source>
</evidence>
<comment type="caution">
    <text evidence="6">The sequence shown here is derived from an EMBL/GenBank/DDBJ whole genome shotgun (WGS) entry which is preliminary data.</text>
</comment>
<keyword evidence="2" id="KW-0479">Metal-binding</keyword>
<dbReference type="AlphaFoldDB" id="A0A0L7LPK1"/>
<dbReference type="STRING" id="104452.A0A0L7LPK1"/>
<dbReference type="GO" id="GO:0005886">
    <property type="term" value="C:plasma membrane"/>
    <property type="evidence" value="ECO:0007669"/>
    <property type="project" value="TreeGrafter"/>
</dbReference>
<dbReference type="InterPro" id="IPR008972">
    <property type="entry name" value="Cupredoxin"/>
</dbReference>